<organism evidence="1">
    <name type="scientific">Ixodes ricinus</name>
    <name type="common">Common tick</name>
    <name type="synonym">Acarus ricinus</name>
    <dbReference type="NCBI Taxonomy" id="34613"/>
    <lineage>
        <taxon>Eukaryota</taxon>
        <taxon>Metazoa</taxon>
        <taxon>Ecdysozoa</taxon>
        <taxon>Arthropoda</taxon>
        <taxon>Chelicerata</taxon>
        <taxon>Arachnida</taxon>
        <taxon>Acari</taxon>
        <taxon>Parasitiformes</taxon>
        <taxon>Ixodida</taxon>
        <taxon>Ixodoidea</taxon>
        <taxon>Ixodidae</taxon>
        <taxon>Ixodinae</taxon>
        <taxon>Ixodes</taxon>
    </lineage>
</organism>
<dbReference type="AlphaFoldDB" id="A0A0K8R672"/>
<protein>
    <submittedName>
        <fullName evidence="1">Uncharacterized protein</fullName>
    </submittedName>
</protein>
<accession>A0A0K8R672</accession>
<proteinExistence type="evidence at transcript level"/>
<sequence length="84" mass="9978">MKAYFHVGTCTQMFIAVLLVIAQNWKLTKCLFVGEWLSKRWYIHIMDYNWEIKRNKPSIHVTAWMDLTGIMLSEKSQPRKETTA</sequence>
<evidence type="ECO:0000313" key="1">
    <source>
        <dbReference type="EMBL" id="JAA66640.1"/>
    </source>
</evidence>
<dbReference type="EMBL" id="GADI01007168">
    <property type="protein sequence ID" value="JAA66640.1"/>
    <property type="molecule type" value="mRNA"/>
</dbReference>
<name>A0A0K8R672_IXORI</name>
<reference evidence="1" key="1">
    <citation type="submission" date="2012-12" db="EMBL/GenBank/DDBJ databases">
        <title>Identification and characterization of a phenylalanine ammonia-lyase gene family in Isatis indigotica Fort.</title>
        <authorList>
            <person name="Liu Q."/>
            <person name="Chen J."/>
            <person name="Zhou X."/>
            <person name="Di P."/>
            <person name="Xiao Y."/>
            <person name="Xuan H."/>
            <person name="Zhang L."/>
            <person name="Chen W."/>
        </authorList>
    </citation>
    <scope>NUCLEOTIDE SEQUENCE</scope>
    <source>
        <tissue evidence="1">Salivary gland</tissue>
    </source>
</reference>